<evidence type="ECO:0000256" key="1">
    <source>
        <dbReference type="ARBA" id="ARBA00022801"/>
    </source>
</evidence>
<dbReference type="SUPFAM" id="SSF53254">
    <property type="entry name" value="Phosphoglycerate mutase-like"/>
    <property type="match status" value="1"/>
</dbReference>
<reference evidence="2" key="1">
    <citation type="submission" date="2023-03" db="EMBL/GenBank/DDBJ databases">
        <title>Massive genome expansion in bonnet fungi (Mycena s.s.) driven by repeated elements and novel gene families across ecological guilds.</title>
        <authorList>
            <consortium name="Lawrence Berkeley National Laboratory"/>
            <person name="Harder C.B."/>
            <person name="Miyauchi S."/>
            <person name="Viragh M."/>
            <person name="Kuo A."/>
            <person name="Thoen E."/>
            <person name="Andreopoulos B."/>
            <person name="Lu D."/>
            <person name="Skrede I."/>
            <person name="Drula E."/>
            <person name="Henrissat B."/>
            <person name="Morin E."/>
            <person name="Kohler A."/>
            <person name="Barry K."/>
            <person name="LaButti K."/>
            <person name="Morin E."/>
            <person name="Salamov A."/>
            <person name="Lipzen A."/>
            <person name="Mereny Z."/>
            <person name="Hegedus B."/>
            <person name="Baldrian P."/>
            <person name="Stursova M."/>
            <person name="Weitz H."/>
            <person name="Taylor A."/>
            <person name="Grigoriev I.V."/>
            <person name="Nagy L.G."/>
            <person name="Martin F."/>
            <person name="Kauserud H."/>
        </authorList>
    </citation>
    <scope>NUCLEOTIDE SEQUENCE</scope>
    <source>
        <strain evidence="2">CBHHK002</strain>
    </source>
</reference>
<dbReference type="PANTHER" id="PTHR20963:SF42">
    <property type="entry name" value="PHOSPHOGLYCERATE MUTASE-LIKE PROTEIN"/>
    <property type="match status" value="1"/>
</dbReference>
<dbReference type="Proteomes" id="UP001218218">
    <property type="component" value="Unassembled WGS sequence"/>
</dbReference>
<dbReference type="CDD" id="cd07061">
    <property type="entry name" value="HP_HAP_like"/>
    <property type="match status" value="1"/>
</dbReference>
<dbReference type="InterPro" id="IPR000560">
    <property type="entry name" value="His_Pase_clade-2"/>
</dbReference>
<keyword evidence="3" id="KW-1185">Reference proteome</keyword>
<evidence type="ECO:0000313" key="3">
    <source>
        <dbReference type="Proteomes" id="UP001218218"/>
    </source>
</evidence>
<accession>A0AAD7F7B4</accession>
<dbReference type="PANTHER" id="PTHR20963">
    <property type="entry name" value="MULTIPLE INOSITOL POLYPHOSPHATE PHOSPHATASE-RELATED"/>
    <property type="match status" value="1"/>
</dbReference>
<dbReference type="InterPro" id="IPR029033">
    <property type="entry name" value="His_PPase_superfam"/>
</dbReference>
<dbReference type="AlphaFoldDB" id="A0AAD7F7B4"/>
<dbReference type="Gene3D" id="3.40.50.1240">
    <property type="entry name" value="Phosphoglycerate mutase-like"/>
    <property type="match status" value="1"/>
</dbReference>
<organism evidence="2 3">
    <name type="scientific">Mycena albidolilacea</name>
    <dbReference type="NCBI Taxonomy" id="1033008"/>
    <lineage>
        <taxon>Eukaryota</taxon>
        <taxon>Fungi</taxon>
        <taxon>Dikarya</taxon>
        <taxon>Basidiomycota</taxon>
        <taxon>Agaricomycotina</taxon>
        <taxon>Agaricomycetes</taxon>
        <taxon>Agaricomycetidae</taxon>
        <taxon>Agaricales</taxon>
        <taxon>Marasmiineae</taxon>
        <taxon>Mycenaceae</taxon>
        <taxon>Mycena</taxon>
    </lineage>
</organism>
<gene>
    <name evidence="2" type="ORF">DFH08DRAFT_832701</name>
</gene>
<sequence length="254" mass="28345">MHPTRRVQHDSRVPHRVAVLCRLSPPMNFAIGFFGYPFEGQYQQSITIEADGFNNTLAPYKTCPPLKADRGRAKVAQWAGMYLARAVGRLQPLTKGYELRVEDVYVLQQLCAYETVALGYSKFCELFTEEEWDGFDYSLDSYSWYNSAFGFALGQPLGIGYVQELVARLTHTPIATHNSSTNGTLNDDPTTFLIGQSLYVDATHEVLVLQVLTALSLSTLAAEGTLPADYILQNRTFRSRELAPFSPLVHLPPG</sequence>
<protein>
    <submittedName>
        <fullName evidence="2">Histidine phosphatase superfamily</fullName>
    </submittedName>
</protein>
<feature type="non-terminal residue" evidence="2">
    <location>
        <position position="1"/>
    </location>
</feature>
<proteinExistence type="predicted"/>
<name>A0AAD7F7B4_9AGAR</name>
<dbReference type="Pfam" id="PF00328">
    <property type="entry name" value="His_Phos_2"/>
    <property type="match status" value="1"/>
</dbReference>
<evidence type="ECO:0000313" key="2">
    <source>
        <dbReference type="EMBL" id="KAJ7368936.1"/>
    </source>
</evidence>
<keyword evidence="1" id="KW-0378">Hydrolase</keyword>
<dbReference type="GO" id="GO:0003993">
    <property type="term" value="F:acid phosphatase activity"/>
    <property type="evidence" value="ECO:0007669"/>
    <property type="project" value="TreeGrafter"/>
</dbReference>
<dbReference type="EMBL" id="JARIHO010000001">
    <property type="protein sequence ID" value="KAJ7368936.1"/>
    <property type="molecule type" value="Genomic_DNA"/>
</dbReference>
<comment type="caution">
    <text evidence="2">The sequence shown here is derived from an EMBL/GenBank/DDBJ whole genome shotgun (WGS) entry which is preliminary data.</text>
</comment>